<evidence type="ECO:0000256" key="2">
    <source>
        <dbReference type="ARBA" id="ARBA00006275"/>
    </source>
</evidence>
<dbReference type="GO" id="GO:0009279">
    <property type="term" value="C:cell outer membrane"/>
    <property type="evidence" value="ECO:0007669"/>
    <property type="project" value="UniProtKB-SubCell"/>
</dbReference>
<evidence type="ECO:0000313" key="9">
    <source>
        <dbReference type="Proteomes" id="UP000653730"/>
    </source>
</evidence>
<dbReference type="SUPFAM" id="SSF48452">
    <property type="entry name" value="TPR-like"/>
    <property type="match status" value="1"/>
</dbReference>
<dbReference type="Pfam" id="PF14322">
    <property type="entry name" value="SusD-like_3"/>
    <property type="match status" value="1"/>
</dbReference>
<keyword evidence="5" id="KW-0998">Cell outer membrane</keyword>
<organism evidence="8 9">
    <name type="scientific">Sinomicrobium weinanense</name>
    <dbReference type="NCBI Taxonomy" id="2842200"/>
    <lineage>
        <taxon>Bacteria</taxon>
        <taxon>Pseudomonadati</taxon>
        <taxon>Bacteroidota</taxon>
        <taxon>Flavobacteriia</taxon>
        <taxon>Flavobacteriales</taxon>
        <taxon>Flavobacteriaceae</taxon>
        <taxon>Sinomicrobium</taxon>
    </lineage>
</organism>
<evidence type="ECO:0000256" key="1">
    <source>
        <dbReference type="ARBA" id="ARBA00004442"/>
    </source>
</evidence>
<name>A0A926JTI4_9FLAO</name>
<evidence type="ECO:0000259" key="6">
    <source>
        <dbReference type="Pfam" id="PF07980"/>
    </source>
</evidence>
<dbReference type="InterPro" id="IPR033985">
    <property type="entry name" value="SusD-like_N"/>
</dbReference>
<keyword evidence="3" id="KW-0732">Signal</keyword>
<feature type="domain" description="RagB/SusD" evidence="6">
    <location>
        <begin position="276"/>
        <end position="572"/>
    </location>
</feature>
<evidence type="ECO:0000256" key="5">
    <source>
        <dbReference type="ARBA" id="ARBA00023237"/>
    </source>
</evidence>
<dbReference type="InterPro" id="IPR011990">
    <property type="entry name" value="TPR-like_helical_dom_sf"/>
</dbReference>
<evidence type="ECO:0000256" key="3">
    <source>
        <dbReference type="ARBA" id="ARBA00022729"/>
    </source>
</evidence>
<keyword evidence="9" id="KW-1185">Reference proteome</keyword>
<keyword evidence="4" id="KW-0472">Membrane</keyword>
<evidence type="ECO:0000256" key="4">
    <source>
        <dbReference type="ARBA" id="ARBA00023136"/>
    </source>
</evidence>
<evidence type="ECO:0000259" key="7">
    <source>
        <dbReference type="Pfam" id="PF14322"/>
    </source>
</evidence>
<comment type="similarity">
    <text evidence="2">Belongs to the SusD family.</text>
</comment>
<proteinExistence type="inferred from homology"/>
<accession>A0A926JTI4</accession>
<dbReference type="Gene3D" id="1.25.40.390">
    <property type="match status" value="1"/>
</dbReference>
<feature type="domain" description="SusD-like N-terminal" evidence="7">
    <location>
        <begin position="98"/>
        <end position="209"/>
    </location>
</feature>
<gene>
    <name evidence="8" type="ORF">IBL28_14755</name>
</gene>
<dbReference type="Pfam" id="PF07980">
    <property type="entry name" value="SusD_RagB"/>
    <property type="match status" value="1"/>
</dbReference>
<dbReference type="RefSeq" id="WP_187966371.1">
    <property type="nucleotide sequence ID" value="NZ_JACVDC010000051.1"/>
</dbReference>
<dbReference type="Proteomes" id="UP000653730">
    <property type="component" value="Unassembled WGS sequence"/>
</dbReference>
<comment type="caution">
    <text evidence="8">The sequence shown here is derived from an EMBL/GenBank/DDBJ whole genome shotgun (WGS) entry which is preliminary data.</text>
</comment>
<comment type="subcellular location">
    <subcellularLocation>
        <location evidence="1">Cell outer membrane</location>
    </subcellularLocation>
</comment>
<sequence>MKKYFIITTIFTVLMNSACQNDFLDREPLDATTSDVFFETPGQMRAYLNTFYNRKNFPKYANHGSDFNSDNEVAGTPDIRLQGTRVVSTTGTIGFGDVRRINFFFDNYRRVEANHELEEYQQYLGEAYFFRGLIYFNLMQSYGDIQIITKELNTDSPELYNPRDPRNKVADFIIQQLDSAAIYLTADKTSGAGRINRWMALLIQSRVALYEGSWEKYHDGTPFGVDDADPDKYFTKAAEAAEELIDGGVYSIYSTGNPGSDYKDLFSLLDYSTNSEVMFWQNFDQSVTQGDGDFTNDRFFRMKTPTNKTITKQLADTYLCTDGRPISGNTLFGGYNTLASEAENRDPRFYQTIATPDQVWQILPDGDIEYWSDAYNKLNSTADYNAPGGYIIQKGYNPNTTYHVQQYEESPGLIYRYAEALLNFAEARAELGTLSQADIDKSIKLLRDRVGMPNLVLSDIATDPNWDFPDLPPVINEIRRERRVELAAEGFRWDDIARWAAADELIVGTRPKGFKASQIAENPFPVDENGFLDPFRNAIPEGYGFKLDRDYLNSIPESEITLNDNLTQNPGW</sequence>
<evidence type="ECO:0000313" key="8">
    <source>
        <dbReference type="EMBL" id="MBC9797233.1"/>
    </source>
</evidence>
<reference evidence="8 9" key="1">
    <citation type="submission" date="2020-09" db="EMBL/GenBank/DDBJ databases">
        <title>Sinomicrobium weinanense sp. nov., a halophilic bacteria isolated from saline-alkali soil.</title>
        <authorList>
            <person name="Wu P."/>
            <person name="Ren H."/>
            <person name="Mei Y."/>
            <person name="Liang Y."/>
            <person name="Chen Z."/>
        </authorList>
    </citation>
    <scope>NUCLEOTIDE SEQUENCE [LARGE SCALE GENOMIC DNA]</scope>
    <source>
        <strain evidence="8 9">FJxs</strain>
    </source>
</reference>
<dbReference type="InterPro" id="IPR012944">
    <property type="entry name" value="SusD_RagB_dom"/>
</dbReference>
<dbReference type="EMBL" id="JACVDC010000051">
    <property type="protein sequence ID" value="MBC9797233.1"/>
    <property type="molecule type" value="Genomic_DNA"/>
</dbReference>
<dbReference type="AlphaFoldDB" id="A0A926JTI4"/>
<protein>
    <submittedName>
        <fullName evidence="8">RagB/SusD family nutrient uptake outer membrane protein</fullName>
    </submittedName>
</protein>